<comment type="caution">
    <text evidence="2">The sequence shown here is derived from an EMBL/GenBank/DDBJ whole genome shotgun (WGS) entry which is preliminary data.</text>
</comment>
<organism evidence="2 3">
    <name type="scientific">Amblyomma americanum</name>
    <name type="common">Lone star tick</name>
    <dbReference type="NCBI Taxonomy" id="6943"/>
    <lineage>
        <taxon>Eukaryota</taxon>
        <taxon>Metazoa</taxon>
        <taxon>Ecdysozoa</taxon>
        <taxon>Arthropoda</taxon>
        <taxon>Chelicerata</taxon>
        <taxon>Arachnida</taxon>
        <taxon>Acari</taxon>
        <taxon>Parasitiformes</taxon>
        <taxon>Ixodida</taxon>
        <taxon>Ixodoidea</taxon>
        <taxon>Ixodidae</taxon>
        <taxon>Amblyomminae</taxon>
        <taxon>Amblyomma</taxon>
    </lineage>
</organism>
<dbReference type="EMBL" id="JARKHS020010915">
    <property type="protein sequence ID" value="KAK8778286.1"/>
    <property type="molecule type" value="Genomic_DNA"/>
</dbReference>
<evidence type="ECO:0000313" key="2">
    <source>
        <dbReference type="EMBL" id="KAK8778286.1"/>
    </source>
</evidence>
<sequence length="112" mass="13367">MLSVLPWLFDISLQLPALSRNLAGKPEMDKETYLRIVTRLQTRIQRLEENLENSRVEAAQKSAMLKELRQLCIEKDDQLRRDIEEMNAIRRDFEELKRLYAERCRRKSCGIM</sequence>
<feature type="coiled-coil region" evidence="1">
    <location>
        <begin position="30"/>
        <end position="99"/>
    </location>
</feature>
<dbReference type="Proteomes" id="UP001321473">
    <property type="component" value="Unassembled WGS sequence"/>
</dbReference>
<name>A0AAQ4EU37_AMBAM</name>
<gene>
    <name evidence="2" type="ORF">V5799_020374</name>
</gene>
<keyword evidence="1" id="KW-0175">Coiled coil</keyword>
<accession>A0AAQ4EU37</accession>
<keyword evidence="3" id="KW-1185">Reference proteome</keyword>
<evidence type="ECO:0000256" key="1">
    <source>
        <dbReference type="SAM" id="Coils"/>
    </source>
</evidence>
<reference evidence="2 3" key="1">
    <citation type="journal article" date="2023" name="Arcadia Sci">
        <title>De novo assembly of a long-read Amblyomma americanum tick genome.</title>
        <authorList>
            <person name="Chou S."/>
            <person name="Poskanzer K.E."/>
            <person name="Rollins M."/>
            <person name="Thuy-Boun P.S."/>
        </authorList>
    </citation>
    <scope>NUCLEOTIDE SEQUENCE [LARGE SCALE GENOMIC DNA]</scope>
    <source>
        <strain evidence="2">F_SG_1</strain>
        <tissue evidence="2">Salivary glands</tissue>
    </source>
</reference>
<dbReference type="AlphaFoldDB" id="A0AAQ4EU37"/>
<protein>
    <submittedName>
        <fullName evidence="2">Uncharacterized protein</fullName>
    </submittedName>
</protein>
<evidence type="ECO:0000313" key="3">
    <source>
        <dbReference type="Proteomes" id="UP001321473"/>
    </source>
</evidence>
<proteinExistence type="predicted"/>